<sequence length="86" mass="9967">MQQNRRPPRPSPNSRNNNNYTRGPLRRYPKVSQALSLPTVPSEDGKDDELITPVQSQDFDFREVQHRYLLALQNEEDERDADGTIS</sequence>
<dbReference type="Proteomes" id="UP000095282">
    <property type="component" value="Unplaced"/>
</dbReference>
<protein>
    <submittedName>
        <fullName evidence="3">Uncharacterized protein</fullName>
    </submittedName>
</protein>
<dbReference type="STRING" id="1561998.A0A1I7UII2"/>
<accession>A0A1I7UII2</accession>
<reference evidence="3" key="1">
    <citation type="submission" date="2016-11" db="UniProtKB">
        <authorList>
            <consortium name="WormBaseParasite"/>
        </authorList>
    </citation>
    <scope>IDENTIFICATION</scope>
</reference>
<organism evidence="2 3">
    <name type="scientific">Caenorhabditis tropicalis</name>
    <dbReference type="NCBI Taxonomy" id="1561998"/>
    <lineage>
        <taxon>Eukaryota</taxon>
        <taxon>Metazoa</taxon>
        <taxon>Ecdysozoa</taxon>
        <taxon>Nematoda</taxon>
        <taxon>Chromadorea</taxon>
        <taxon>Rhabditida</taxon>
        <taxon>Rhabditina</taxon>
        <taxon>Rhabditomorpha</taxon>
        <taxon>Rhabditoidea</taxon>
        <taxon>Rhabditidae</taxon>
        <taxon>Peloderinae</taxon>
        <taxon>Caenorhabditis</taxon>
    </lineage>
</organism>
<feature type="region of interest" description="Disordered" evidence="1">
    <location>
        <begin position="1"/>
        <end position="32"/>
    </location>
</feature>
<proteinExistence type="predicted"/>
<dbReference type="WBParaSite" id="Csp11.Scaffold629.g9665.t1">
    <property type="protein sequence ID" value="Csp11.Scaffold629.g9665.t1"/>
    <property type="gene ID" value="Csp11.Scaffold629.g9665"/>
</dbReference>
<evidence type="ECO:0000256" key="1">
    <source>
        <dbReference type="SAM" id="MobiDB-lite"/>
    </source>
</evidence>
<name>A0A1I7UII2_9PELO</name>
<dbReference type="AlphaFoldDB" id="A0A1I7UII2"/>
<evidence type="ECO:0000313" key="2">
    <source>
        <dbReference type="Proteomes" id="UP000095282"/>
    </source>
</evidence>
<evidence type="ECO:0000313" key="3">
    <source>
        <dbReference type="WBParaSite" id="Csp11.Scaffold629.g9665.t1"/>
    </source>
</evidence>
<keyword evidence="2" id="KW-1185">Reference proteome</keyword>